<dbReference type="InterPro" id="IPR002293">
    <property type="entry name" value="AA/rel_permease1"/>
</dbReference>
<feature type="transmembrane region" description="Helical" evidence="7">
    <location>
        <begin position="392"/>
        <end position="410"/>
    </location>
</feature>
<keyword evidence="4 7" id="KW-1133">Transmembrane helix</keyword>
<dbReference type="Pfam" id="PF13520">
    <property type="entry name" value="AA_permease_2"/>
    <property type="match status" value="1"/>
</dbReference>
<dbReference type="PANTHER" id="PTHR45649:SF6">
    <property type="entry name" value="GABA-SPECIFIC PERMEASE"/>
    <property type="match status" value="1"/>
</dbReference>
<accession>A0A383UTK4</accession>
<reference evidence="8 9" key="1">
    <citation type="submission" date="2017-11" db="EMBL/GenBank/DDBJ databases">
        <authorList>
            <person name="Kracher B."/>
        </authorList>
    </citation>
    <scope>NUCLEOTIDE SEQUENCE [LARGE SCALE GENOMIC DNA]</scope>
    <source>
        <strain evidence="8 9">RACE1</strain>
    </source>
</reference>
<evidence type="ECO:0000256" key="6">
    <source>
        <dbReference type="SAM" id="MobiDB-lite"/>
    </source>
</evidence>
<dbReference type="VEuPathDB" id="FungiDB:BLGHR1_14016"/>
<name>A0A383UTK4_BLUHO</name>
<feature type="transmembrane region" description="Helical" evidence="7">
    <location>
        <begin position="417"/>
        <end position="435"/>
    </location>
</feature>
<feature type="transmembrane region" description="Helical" evidence="7">
    <location>
        <begin position="486"/>
        <end position="504"/>
    </location>
</feature>
<keyword evidence="2" id="KW-0813">Transport</keyword>
<feature type="transmembrane region" description="Helical" evidence="7">
    <location>
        <begin position="286"/>
        <end position="308"/>
    </location>
</feature>
<sequence>MSRFSPDYVTHHSHEHKSGDSEVQNEGGFSADDQLLAQLGYRPELKREFSYLTVFGQSFGSMGIAPAVAESIAFSLGSAGTVGMVWTFLIGCLSLIPVSLSLGELGSSMPTSGGLYYWVARLAPPNQRAFVSWLAGYMNTLGYISIYASTIYGATLLLGAACSISSDGTYFPTKFHNYGMFSSTVFLTFGMTCYPTAVLNKLNLFYIFVQLAMLVAFITTFLVVTPPELKNTPSFVFTDFQNTGTWTSNGWAVMMSFLTPVWVVSGFESAATIAEEASNAAKAVPFAMVSALVAGTVTGWAVVLTIAFCMGTDIPGIITTPLGQPLAQIAFNCLGKHGSIAILLFLWFSSVCNCSILLVAASRETFAFARDHGLPGSSFLRVLSSSSVPTRAIAFVAVGSLVEGLLMLINSIAINSIFNLGIMGLYFAYCMPLILRLVYGNFVPGVWYMGDKISYISSLYSVVWMSFVFVLLLFPSYQNPGRDEMNYAIVVLGFVLIFCFMYYWCPKIGGKTFFTGPVRTIDELVSVDREGLVGRSYELNPAQAAGLK</sequence>
<evidence type="ECO:0000313" key="8">
    <source>
        <dbReference type="EMBL" id="SZF03227.1"/>
    </source>
</evidence>
<dbReference type="GO" id="GO:0022857">
    <property type="term" value="F:transmembrane transporter activity"/>
    <property type="evidence" value="ECO:0007669"/>
    <property type="project" value="InterPro"/>
</dbReference>
<keyword evidence="3 7" id="KW-0812">Transmembrane</keyword>
<dbReference type="EMBL" id="UNSH01000046">
    <property type="protein sequence ID" value="SZF03227.1"/>
    <property type="molecule type" value="Genomic_DNA"/>
</dbReference>
<evidence type="ECO:0000256" key="4">
    <source>
        <dbReference type="ARBA" id="ARBA00022989"/>
    </source>
</evidence>
<feature type="transmembrane region" description="Helical" evidence="7">
    <location>
        <begin position="204"/>
        <end position="224"/>
    </location>
</feature>
<feature type="transmembrane region" description="Helical" evidence="7">
    <location>
        <begin position="455"/>
        <end position="474"/>
    </location>
</feature>
<evidence type="ECO:0000256" key="2">
    <source>
        <dbReference type="ARBA" id="ARBA00022448"/>
    </source>
</evidence>
<dbReference type="PANTHER" id="PTHR45649">
    <property type="entry name" value="AMINO-ACID PERMEASE BAT1"/>
    <property type="match status" value="1"/>
</dbReference>
<evidence type="ECO:0000256" key="1">
    <source>
        <dbReference type="ARBA" id="ARBA00004141"/>
    </source>
</evidence>
<keyword evidence="5 7" id="KW-0472">Membrane</keyword>
<feature type="transmembrane region" description="Helical" evidence="7">
    <location>
        <begin position="49"/>
        <end position="69"/>
    </location>
</feature>
<evidence type="ECO:0000256" key="7">
    <source>
        <dbReference type="SAM" id="Phobius"/>
    </source>
</evidence>
<evidence type="ECO:0000256" key="3">
    <source>
        <dbReference type="ARBA" id="ARBA00022692"/>
    </source>
</evidence>
<feature type="transmembrane region" description="Helical" evidence="7">
    <location>
        <begin position="251"/>
        <end position="274"/>
    </location>
</feature>
<feature type="transmembrane region" description="Helical" evidence="7">
    <location>
        <begin position="341"/>
        <end position="361"/>
    </location>
</feature>
<feature type="transmembrane region" description="Helical" evidence="7">
    <location>
        <begin position="81"/>
        <end position="102"/>
    </location>
</feature>
<feature type="region of interest" description="Disordered" evidence="6">
    <location>
        <begin position="1"/>
        <end position="25"/>
    </location>
</feature>
<feature type="transmembrane region" description="Helical" evidence="7">
    <location>
        <begin position="178"/>
        <end position="197"/>
    </location>
</feature>
<gene>
    <name evidence="8" type="ORF">BLGHR1_14016</name>
</gene>
<protein>
    <recommendedName>
        <fullName evidence="10">Amino acid transporter</fullName>
    </recommendedName>
</protein>
<dbReference type="GO" id="GO:0016020">
    <property type="term" value="C:membrane"/>
    <property type="evidence" value="ECO:0007669"/>
    <property type="project" value="UniProtKB-SubCell"/>
</dbReference>
<dbReference type="AlphaFoldDB" id="A0A383UTK4"/>
<evidence type="ECO:0008006" key="10">
    <source>
        <dbReference type="Google" id="ProtNLM"/>
    </source>
</evidence>
<organism evidence="8 9">
    <name type="scientific">Blumeria hordei</name>
    <name type="common">Barley powdery mildew</name>
    <name type="synonym">Blumeria graminis f. sp. hordei</name>
    <dbReference type="NCBI Taxonomy" id="2867405"/>
    <lineage>
        <taxon>Eukaryota</taxon>
        <taxon>Fungi</taxon>
        <taxon>Dikarya</taxon>
        <taxon>Ascomycota</taxon>
        <taxon>Pezizomycotina</taxon>
        <taxon>Leotiomycetes</taxon>
        <taxon>Erysiphales</taxon>
        <taxon>Erysiphaceae</taxon>
        <taxon>Blumeria</taxon>
    </lineage>
</organism>
<evidence type="ECO:0000256" key="5">
    <source>
        <dbReference type="ARBA" id="ARBA00023136"/>
    </source>
</evidence>
<dbReference type="PIRSF" id="PIRSF006060">
    <property type="entry name" value="AA_transporter"/>
    <property type="match status" value="1"/>
</dbReference>
<feature type="transmembrane region" description="Helical" evidence="7">
    <location>
        <begin position="144"/>
        <end position="166"/>
    </location>
</feature>
<evidence type="ECO:0000313" key="9">
    <source>
        <dbReference type="Proteomes" id="UP000275772"/>
    </source>
</evidence>
<comment type="subcellular location">
    <subcellularLocation>
        <location evidence="1">Membrane</location>
        <topology evidence="1">Multi-pass membrane protein</topology>
    </subcellularLocation>
</comment>
<dbReference type="Proteomes" id="UP000275772">
    <property type="component" value="Unassembled WGS sequence"/>
</dbReference>
<feature type="compositionally biased region" description="Basic and acidic residues" evidence="6">
    <location>
        <begin position="9"/>
        <end position="20"/>
    </location>
</feature>
<dbReference type="Gene3D" id="1.20.1740.10">
    <property type="entry name" value="Amino acid/polyamine transporter I"/>
    <property type="match status" value="1"/>
</dbReference>
<proteinExistence type="predicted"/>